<dbReference type="PANTHER" id="PTHR42942:SF1">
    <property type="entry name" value="ALKYLTRANSFERASE-LIKE PROTEIN 1"/>
    <property type="match status" value="1"/>
</dbReference>
<dbReference type="CDD" id="cd06445">
    <property type="entry name" value="ATase"/>
    <property type="match status" value="1"/>
</dbReference>
<dbReference type="SUPFAM" id="SSF46767">
    <property type="entry name" value="Methylated DNA-protein cysteine methyltransferase, C-terminal domain"/>
    <property type="match status" value="1"/>
</dbReference>
<dbReference type="GO" id="GO:0008168">
    <property type="term" value="F:methyltransferase activity"/>
    <property type="evidence" value="ECO:0007669"/>
    <property type="project" value="UniProtKB-KW"/>
</dbReference>
<keyword evidence="1" id="KW-0227">DNA damage</keyword>
<dbReference type="InterPro" id="IPR052520">
    <property type="entry name" value="ATL_DNA_repair"/>
</dbReference>
<dbReference type="Pfam" id="PF01035">
    <property type="entry name" value="DNA_binding_1"/>
    <property type="match status" value="1"/>
</dbReference>
<evidence type="ECO:0000256" key="2">
    <source>
        <dbReference type="SAM" id="MobiDB-lite"/>
    </source>
</evidence>
<keyword evidence="4" id="KW-0489">Methyltransferase</keyword>
<dbReference type="GO" id="GO:0006281">
    <property type="term" value="P:DNA repair"/>
    <property type="evidence" value="ECO:0007669"/>
    <property type="project" value="InterPro"/>
</dbReference>
<organism evidence="4 5">
    <name type="scientific">Arthrobacter bussei</name>
    <dbReference type="NCBI Taxonomy" id="2594179"/>
    <lineage>
        <taxon>Bacteria</taxon>
        <taxon>Bacillati</taxon>
        <taxon>Actinomycetota</taxon>
        <taxon>Actinomycetes</taxon>
        <taxon>Micrococcales</taxon>
        <taxon>Micrococcaceae</taxon>
        <taxon>Arthrobacter</taxon>
    </lineage>
</organism>
<evidence type="ECO:0000259" key="3">
    <source>
        <dbReference type="Pfam" id="PF01035"/>
    </source>
</evidence>
<gene>
    <name evidence="4" type="ORF">FNH21_02385</name>
</gene>
<keyword evidence="5" id="KW-1185">Reference proteome</keyword>
<dbReference type="Proteomes" id="UP000326464">
    <property type="component" value="Unassembled WGS sequence"/>
</dbReference>
<dbReference type="InterPro" id="IPR036388">
    <property type="entry name" value="WH-like_DNA-bd_sf"/>
</dbReference>
<dbReference type="RefSeq" id="WP_152812044.1">
    <property type="nucleotide sequence ID" value="NZ_VJXX01000001.1"/>
</dbReference>
<proteinExistence type="predicted"/>
<sequence length="151" mass="15872">MRPRADGPRQPPGPQEAAAGSRPAARADPAAYAGAVLDVTAMIPSGKVLTYGDIAELLACGGPRQVGRALSLATRDVPWWRVLRAGGRPAQGLAREARSRYDDEGTALAVPADPVGEDDYRVVLAEARWWPSPAQQDALARLGASLSRPAP</sequence>
<keyword evidence="4" id="KW-0808">Transferase</keyword>
<feature type="region of interest" description="Disordered" evidence="2">
    <location>
        <begin position="1"/>
        <end position="25"/>
    </location>
</feature>
<evidence type="ECO:0000313" key="4">
    <source>
        <dbReference type="EMBL" id="MPY09579.1"/>
    </source>
</evidence>
<evidence type="ECO:0000313" key="5">
    <source>
        <dbReference type="Proteomes" id="UP000326464"/>
    </source>
</evidence>
<feature type="domain" description="Methylated-DNA-[protein]-cysteine S-methyltransferase DNA binding" evidence="3">
    <location>
        <begin position="35"/>
        <end position="91"/>
    </location>
</feature>
<dbReference type="OrthoDB" id="9132167at2"/>
<reference evidence="5" key="1">
    <citation type="submission" date="2019-07" db="EMBL/GenBank/DDBJ databases">
        <title>Arthrobacter KR32 sp. nov., isolated from mountain cheese made of cows milk.</title>
        <authorList>
            <person name="Flegler A."/>
        </authorList>
    </citation>
    <scope>NUCLEOTIDE SEQUENCE [LARGE SCALE GENOMIC DNA]</scope>
    <source>
        <strain evidence="5">KR32</strain>
    </source>
</reference>
<comment type="caution">
    <text evidence="4">The sequence shown here is derived from an EMBL/GenBank/DDBJ whole genome shotgun (WGS) entry which is preliminary data.</text>
</comment>
<dbReference type="AlphaFoldDB" id="A0A7X1TMD5"/>
<dbReference type="GO" id="GO:0032259">
    <property type="term" value="P:methylation"/>
    <property type="evidence" value="ECO:0007669"/>
    <property type="project" value="UniProtKB-KW"/>
</dbReference>
<dbReference type="EMBL" id="VJXX01000001">
    <property type="protein sequence ID" value="MPY09579.1"/>
    <property type="molecule type" value="Genomic_DNA"/>
</dbReference>
<protein>
    <submittedName>
        <fullName evidence="4">Cysteine methyltransferase</fullName>
    </submittedName>
</protein>
<name>A0A7X1TMD5_9MICC</name>
<dbReference type="InterPro" id="IPR014048">
    <property type="entry name" value="MethylDNA_cys_MeTrfase_DNA-bd"/>
</dbReference>
<dbReference type="PANTHER" id="PTHR42942">
    <property type="entry name" value="6-O-METHYLGUANINE DNA METHYLTRANSFERASE"/>
    <property type="match status" value="1"/>
</dbReference>
<dbReference type="InterPro" id="IPR036217">
    <property type="entry name" value="MethylDNA_cys_MeTrfase_DNAb"/>
</dbReference>
<accession>A0A7X1TMD5</accession>
<dbReference type="Gene3D" id="1.10.10.10">
    <property type="entry name" value="Winged helix-like DNA-binding domain superfamily/Winged helix DNA-binding domain"/>
    <property type="match status" value="1"/>
</dbReference>
<evidence type="ECO:0000256" key="1">
    <source>
        <dbReference type="ARBA" id="ARBA00022763"/>
    </source>
</evidence>